<dbReference type="GO" id="GO:0000278">
    <property type="term" value="P:mitotic cell cycle"/>
    <property type="evidence" value="ECO:0007669"/>
    <property type="project" value="TreeGrafter"/>
</dbReference>
<sequence>MTTPDGALREVRVTKAVGDIDCEGDDRPTENGFVKILNCHVTKGVYAERLVRSWNDFDAAVENGSENRTPERFEEEQKYLVVVLSDGGTDLEHFGVSSWEQAASILWQVVTSLATAEEQKQFEHRDLHWGNVLVRSTPHTAQDQHSIATLSQPSATGVEAIIIDFTLSRINVGPKQNVYEQLSDEQLFGGTGDMQFDVYRQMRDATQSDWEGFYPITNALWLRYLVDKLLHAKGLKEPVVSGRRKAHAAESFAYNSLRDAQQQLASVKPDDCGCTSAKELLHWAVSRNSSSK</sequence>
<evidence type="ECO:0000256" key="2">
    <source>
        <dbReference type="ARBA" id="ARBA00022527"/>
    </source>
</evidence>
<comment type="catalytic activity">
    <reaction evidence="8">
        <text>L-seryl-[protein] + ATP = O-phospho-L-seryl-[protein] + ADP + H(+)</text>
        <dbReference type="Rhea" id="RHEA:17989"/>
        <dbReference type="Rhea" id="RHEA-COMP:9863"/>
        <dbReference type="Rhea" id="RHEA-COMP:11604"/>
        <dbReference type="ChEBI" id="CHEBI:15378"/>
        <dbReference type="ChEBI" id="CHEBI:29999"/>
        <dbReference type="ChEBI" id="CHEBI:30616"/>
        <dbReference type="ChEBI" id="CHEBI:83421"/>
        <dbReference type="ChEBI" id="CHEBI:456216"/>
        <dbReference type="EC" id="2.7.11.1"/>
    </reaction>
</comment>
<proteinExistence type="predicted"/>
<dbReference type="AlphaFoldDB" id="A0A066VVT8"/>
<evidence type="ECO:0000256" key="7">
    <source>
        <dbReference type="ARBA" id="ARBA00047899"/>
    </source>
</evidence>
<evidence type="ECO:0000313" key="10">
    <source>
        <dbReference type="EMBL" id="KDN44373.1"/>
    </source>
</evidence>
<dbReference type="GeneID" id="25262495"/>
<dbReference type="Pfam" id="PF12330">
    <property type="entry name" value="Haspin_kinase"/>
    <property type="match status" value="1"/>
</dbReference>
<dbReference type="OMA" id="LCECANI"/>
<evidence type="ECO:0000256" key="5">
    <source>
        <dbReference type="ARBA" id="ARBA00022777"/>
    </source>
</evidence>
<evidence type="ECO:0000256" key="1">
    <source>
        <dbReference type="ARBA" id="ARBA00012513"/>
    </source>
</evidence>
<dbReference type="OrthoDB" id="5327538at2759"/>
<keyword evidence="11" id="KW-1185">Reference proteome</keyword>
<dbReference type="InterPro" id="IPR011009">
    <property type="entry name" value="Kinase-like_dom_sf"/>
</dbReference>
<dbReference type="GO" id="GO:0035556">
    <property type="term" value="P:intracellular signal transduction"/>
    <property type="evidence" value="ECO:0007669"/>
    <property type="project" value="TreeGrafter"/>
</dbReference>
<dbReference type="Proteomes" id="UP000027361">
    <property type="component" value="Unassembled WGS sequence"/>
</dbReference>
<keyword evidence="5" id="KW-0418">Kinase</keyword>
<dbReference type="GO" id="GO:0005737">
    <property type="term" value="C:cytoplasm"/>
    <property type="evidence" value="ECO:0007669"/>
    <property type="project" value="TreeGrafter"/>
</dbReference>
<dbReference type="GO" id="GO:0005524">
    <property type="term" value="F:ATP binding"/>
    <property type="evidence" value="ECO:0007669"/>
    <property type="project" value="UniProtKB-KW"/>
</dbReference>
<dbReference type="RefSeq" id="XP_013242743.1">
    <property type="nucleotide sequence ID" value="XM_013387289.1"/>
</dbReference>
<dbReference type="Gene3D" id="1.10.510.10">
    <property type="entry name" value="Transferase(Phosphotransferase) domain 1"/>
    <property type="match status" value="1"/>
</dbReference>
<evidence type="ECO:0000313" key="11">
    <source>
        <dbReference type="Proteomes" id="UP000027361"/>
    </source>
</evidence>
<evidence type="ECO:0000256" key="8">
    <source>
        <dbReference type="ARBA" id="ARBA00048679"/>
    </source>
</evidence>
<feature type="domain" description="Serine/threonine-protein kinase haspin C-terminal" evidence="9">
    <location>
        <begin position="185"/>
        <end position="274"/>
    </location>
</feature>
<dbReference type="PANTHER" id="PTHR24419">
    <property type="entry name" value="INTERLEUKIN-1 RECEPTOR-ASSOCIATED KINASE"/>
    <property type="match status" value="1"/>
</dbReference>
<dbReference type="SMART" id="SM01331">
    <property type="entry name" value="DUF3635"/>
    <property type="match status" value="1"/>
</dbReference>
<dbReference type="InterPro" id="IPR024604">
    <property type="entry name" value="GSG2_C"/>
</dbReference>
<evidence type="ECO:0000259" key="9">
    <source>
        <dbReference type="SMART" id="SM01331"/>
    </source>
</evidence>
<dbReference type="STRING" id="1037660.A0A066VVT8"/>
<accession>A0A066VVT8</accession>
<reference evidence="10 11" key="1">
    <citation type="submission" date="2014-05" db="EMBL/GenBank/DDBJ databases">
        <title>Draft genome sequence of a rare smut relative, Tilletiaria anomala UBC 951.</title>
        <authorList>
            <consortium name="DOE Joint Genome Institute"/>
            <person name="Toome M."/>
            <person name="Kuo A."/>
            <person name="Henrissat B."/>
            <person name="Lipzen A."/>
            <person name="Tritt A."/>
            <person name="Yoshinaga Y."/>
            <person name="Zane M."/>
            <person name="Barry K."/>
            <person name="Grigoriev I.V."/>
            <person name="Spatafora J.W."/>
            <person name="Aimea M.C."/>
        </authorList>
    </citation>
    <scope>NUCLEOTIDE SEQUENCE [LARGE SCALE GENOMIC DNA]</scope>
    <source>
        <strain evidence="10 11">UBC 951</strain>
    </source>
</reference>
<dbReference type="GO" id="GO:0005634">
    <property type="term" value="C:nucleus"/>
    <property type="evidence" value="ECO:0007669"/>
    <property type="project" value="TreeGrafter"/>
</dbReference>
<evidence type="ECO:0000256" key="6">
    <source>
        <dbReference type="ARBA" id="ARBA00022840"/>
    </source>
</evidence>
<keyword evidence="4" id="KW-0547">Nucleotide-binding</keyword>
<dbReference type="InParanoid" id="A0A066VVT8"/>
<keyword evidence="6" id="KW-0067">ATP-binding</keyword>
<gene>
    <name evidence="10" type="ORF">K437DRAFT_224973</name>
</gene>
<evidence type="ECO:0000256" key="3">
    <source>
        <dbReference type="ARBA" id="ARBA00022679"/>
    </source>
</evidence>
<dbReference type="EMBL" id="JMSN01000052">
    <property type="protein sequence ID" value="KDN44373.1"/>
    <property type="molecule type" value="Genomic_DNA"/>
</dbReference>
<dbReference type="PANTHER" id="PTHR24419:SF18">
    <property type="entry name" value="SERINE_THREONINE-PROTEIN KINASE HASPIN"/>
    <property type="match status" value="1"/>
</dbReference>
<organism evidence="10 11">
    <name type="scientific">Tilletiaria anomala (strain ATCC 24038 / CBS 436.72 / UBC 951)</name>
    <dbReference type="NCBI Taxonomy" id="1037660"/>
    <lineage>
        <taxon>Eukaryota</taxon>
        <taxon>Fungi</taxon>
        <taxon>Dikarya</taxon>
        <taxon>Basidiomycota</taxon>
        <taxon>Ustilaginomycotina</taxon>
        <taxon>Exobasidiomycetes</taxon>
        <taxon>Georgefischeriales</taxon>
        <taxon>Tilletiariaceae</taxon>
        <taxon>Tilletiaria</taxon>
    </lineage>
</organism>
<dbReference type="EC" id="2.7.11.1" evidence="1"/>
<dbReference type="SUPFAM" id="SSF56112">
    <property type="entry name" value="Protein kinase-like (PK-like)"/>
    <property type="match status" value="1"/>
</dbReference>
<comment type="caution">
    <text evidence="10">The sequence shown here is derived from an EMBL/GenBank/DDBJ whole genome shotgun (WGS) entry which is preliminary data.</text>
</comment>
<keyword evidence="3" id="KW-0808">Transferase</keyword>
<name>A0A066VVT8_TILAU</name>
<dbReference type="GO" id="GO:0072354">
    <property type="term" value="F:histone H3T3 kinase activity"/>
    <property type="evidence" value="ECO:0007669"/>
    <property type="project" value="TreeGrafter"/>
</dbReference>
<keyword evidence="2" id="KW-0723">Serine/threonine-protein kinase</keyword>
<dbReference type="Gene3D" id="3.30.200.20">
    <property type="entry name" value="Phosphorylase Kinase, domain 1"/>
    <property type="match status" value="1"/>
</dbReference>
<dbReference type="FunCoup" id="A0A066VVT8">
    <property type="interactions" value="124"/>
</dbReference>
<dbReference type="HOGENOM" id="CLU_019002_0_0_1"/>
<evidence type="ECO:0000256" key="4">
    <source>
        <dbReference type="ARBA" id="ARBA00022741"/>
    </source>
</evidence>
<comment type="catalytic activity">
    <reaction evidence="7">
        <text>L-threonyl-[protein] + ATP = O-phospho-L-threonyl-[protein] + ADP + H(+)</text>
        <dbReference type="Rhea" id="RHEA:46608"/>
        <dbReference type="Rhea" id="RHEA-COMP:11060"/>
        <dbReference type="Rhea" id="RHEA-COMP:11605"/>
        <dbReference type="ChEBI" id="CHEBI:15378"/>
        <dbReference type="ChEBI" id="CHEBI:30013"/>
        <dbReference type="ChEBI" id="CHEBI:30616"/>
        <dbReference type="ChEBI" id="CHEBI:61977"/>
        <dbReference type="ChEBI" id="CHEBI:456216"/>
        <dbReference type="EC" id="2.7.11.1"/>
    </reaction>
</comment>
<protein>
    <recommendedName>
        <fullName evidence="1">non-specific serine/threonine protein kinase</fullName>
        <ecNumber evidence="1">2.7.11.1</ecNumber>
    </recommendedName>
</protein>